<dbReference type="GO" id="GO:0005634">
    <property type="term" value="C:nucleus"/>
    <property type="evidence" value="ECO:0007669"/>
    <property type="project" value="TreeGrafter"/>
</dbReference>
<feature type="region of interest" description="Disordered" evidence="1">
    <location>
        <begin position="1"/>
        <end position="108"/>
    </location>
</feature>
<name>A0A9P4VTB7_9PEZI</name>
<dbReference type="GO" id="GO:0003714">
    <property type="term" value="F:transcription corepressor activity"/>
    <property type="evidence" value="ECO:0007669"/>
    <property type="project" value="InterPro"/>
</dbReference>
<gene>
    <name evidence="2" type="ORF">M501DRAFT_989835</name>
</gene>
<dbReference type="AlphaFoldDB" id="A0A9P4VTB7"/>
<sequence>MSLQQELPPAYTSHDPASLDLPSVPRQEVPSANTSIHLPDLRSLGLPQSTRPRGQSSTSDQGHNGFSLQPRMDSQQWSPASSLHHNSFPKVPATALRHPSDAEVTSPSTIDAESVISNDEINLRAASVVSMDDPDVRMAAEALSGLGNPDFIRSPSAHSTTLPLHSRMSSASVRDRQMQEPEPLLQLLTSSHPWLGGTINGSLSAYSSTKSYSPRFIQYGAEFVERNIGSPVANTVGAVGRRTGVEGGLRRYLGSRRRSDMERSEGENLEDQAHGNKRRRVFATDSDPMDIEKGLQTPPSRGRSRGDSQISMESLPAYDDQRSPKYEEHAITISSTEASEGARAVHSWPTQLMITTSGLGAALNDGSLRSLKYCLKILRSATTHITELMHALRLVLDDWERTTRPSHADQEQSDSTSKGPPCYQLSAEQEEHARIIAERMKTLSDDIWTTIKAVVNSVSRYTGGALPENAGDLVRRQLMSVPNRWRVASASTAATESSDSPETVGRAHKTLAFAKEGLDMISQVSLVVDGTIVKAEQWLDSLGKRRGEQQAIEAQDKKREGLKLAPIANLGPDIKNEKTGS</sequence>
<organism evidence="2 3">
    <name type="scientific">Patellaria atrata CBS 101060</name>
    <dbReference type="NCBI Taxonomy" id="1346257"/>
    <lineage>
        <taxon>Eukaryota</taxon>
        <taxon>Fungi</taxon>
        <taxon>Dikarya</taxon>
        <taxon>Ascomycota</taxon>
        <taxon>Pezizomycotina</taxon>
        <taxon>Dothideomycetes</taxon>
        <taxon>Dothideomycetes incertae sedis</taxon>
        <taxon>Patellariales</taxon>
        <taxon>Patellariaceae</taxon>
        <taxon>Patellaria</taxon>
    </lineage>
</organism>
<dbReference type="Pfam" id="PF08618">
    <property type="entry name" value="Opi1"/>
    <property type="match status" value="1"/>
</dbReference>
<dbReference type="GO" id="GO:0006357">
    <property type="term" value="P:regulation of transcription by RNA polymerase II"/>
    <property type="evidence" value="ECO:0007669"/>
    <property type="project" value="TreeGrafter"/>
</dbReference>
<reference evidence="2" key="1">
    <citation type="journal article" date="2020" name="Stud. Mycol.">
        <title>101 Dothideomycetes genomes: a test case for predicting lifestyles and emergence of pathogens.</title>
        <authorList>
            <person name="Haridas S."/>
            <person name="Albert R."/>
            <person name="Binder M."/>
            <person name="Bloem J."/>
            <person name="Labutti K."/>
            <person name="Salamov A."/>
            <person name="Andreopoulos B."/>
            <person name="Baker S."/>
            <person name="Barry K."/>
            <person name="Bills G."/>
            <person name="Bluhm B."/>
            <person name="Cannon C."/>
            <person name="Castanera R."/>
            <person name="Culley D."/>
            <person name="Daum C."/>
            <person name="Ezra D."/>
            <person name="Gonzalez J."/>
            <person name="Henrissat B."/>
            <person name="Kuo A."/>
            <person name="Liang C."/>
            <person name="Lipzen A."/>
            <person name="Lutzoni F."/>
            <person name="Magnuson J."/>
            <person name="Mondo S."/>
            <person name="Nolan M."/>
            <person name="Ohm R."/>
            <person name="Pangilinan J."/>
            <person name="Park H.-J."/>
            <person name="Ramirez L."/>
            <person name="Alfaro M."/>
            <person name="Sun H."/>
            <person name="Tritt A."/>
            <person name="Yoshinaga Y."/>
            <person name="Zwiers L.-H."/>
            <person name="Turgeon B."/>
            <person name="Goodwin S."/>
            <person name="Spatafora J."/>
            <person name="Crous P."/>
            <person name="Grigoriev I."/>
        </authorList>
    </citation>
    <scope>NUCLEOTIDE SEQUENCE</scope>
    <source>
        <strain evidence="2">CBS 101060</strain>
    </source>
</reference>
<dbReference type="GO" id="GO:0005783">
    <property type="term" value="C:endoplasmic reticulum"/>
    <property type="evidence" value="ECO:0007669"/>
    <property type="project" value="TreeGrafter"/>
</dbReference>
<feature type="region of interest" description="Disordered" evidence="1">
    <location>
        <begin position="548"/>
        <end position="581"/>
    </location>
</feature>
<feature type="compositionally biased region" description="Polar residues" evidence="1">
    <location>
        <begin position="46"/>
        <end position="85"/>
    </location>
</feature>
<keyword evidence="3" id="KW-1185">Reference proteome</keyword>
<dbReference type="Proteomes" id="UP000799429">
    <property type="component" value="Unassembled WGS sequence"/>
</dbReference>
<evidence type="ECO:0000256" key="1">
    <source>
        <dbReference type="SAM" id="MobiDB-lite"/>
    </source>
</evidence>
<dbReference type="GO" id="GO:0008654">
    <property type="term" value="P:phospholipid biosynthetic process"/>
    <property type="evidence" value="ECO:0007669"/>
    <property type="project" value="TreeGrafter"/>
</dbReference>
<dbReference type="EMBL" id="MU006091">
    <property type="protein sequence ID" value="KAF2841305.1"/>
    <property type="molecule type" value="Genomic_DNA"/>
</dbReference>
<proteinExistence type="predicted"/>
<comment type="caution">
    <text evidence="2">The sequence shown here is derived from an EMBL/GenBank/DDBJ whole genome shotgun (WGS) entry which is preliminary data.</text>
</comment>
<dbReference type="PANTHER" id="PTHR38406:SF1">
    <property type="entry name" value="TRANSCRIPTIONAL REPRESSOR OPI1"/>
    <property type="match status" value="1"/>
</dbReference>
<feature type="compositionally biased region" description="Basic and acidic residues" evidence="1">
    <location>
        <begin position="257"/>
        <end position="274"/>
    </location>
</feature>
<dbReference type="PANTHER" id="PTHR38406">
    <property type="entry name" value="TRANSCRIPTIONAL REPRESSOR OPI1"/>
    <property type="match status" value="1"/>
</dbReference>
<dbReference type="GO" id="GO:0030968">
    <property type="term" value="P:endoplasmic reticulum unfolded protein response"/>
    <property type="evidence" value="ECO:0007669"/>
    <property type="project" value="TreeGrafter"/>
</dbReference>
<protein>
    <submittedName>
        <fullName evidence="2">Opi1-domain-containing protein</fullName>
    </submittedName>
</protein>
<dbReference type="OrthoDB" id="2441642at2759"/>
<accession>A0A9P4VTB7</accession>
<evidence type="ECO:0000313" key="3">
    <source>
        <dbReference type="Proteomes" id="UP000799429"/>
    </source>
</evidence>
<feature type="compositionally biased region" description="Basic and acidic residues" evidence="1">
    <location>
        <begin position="548"/>
        <end position="562"/>
    </location>
</feature>
<feature type="region of interest" description="Disordered" evidence="1">
    <location>
        <begin position="403"/>
        <end position="423"/>
    </location>
</feature>
<feature type="region of interest" description="Disordered" evidence="1">
    <location>
        <begin position="250"/>
        <end position="324"/>
    </location>
</feature>
<dbReference type="InterPro" id="IPR013927">
    <property type="entry name" value="TF_Opi1_Ccg-8"/>
</dbReference>
<evidence type="ECO:0000313" key="2">
    <source>
        <dbReference type="EMBL" id="KAF2841305.1"/>
    </source>
</evidence>